<organism evidence="1 2">
    <name type="scientific">Candida verbasci</name>
    <dbReference type="NCBI Taxonomy" id="1227364"/>
    <lineage>
        <taxon>Eukaryota</taxon>
        <taxon>Fungi</taxon>
        <taxon>Dikarya</taxon>
        <taxon>Ascomycota</taxon>
        <taxon>Saccharomycotina</taxon>
        <taxon>Pichiomycetes</taxon>
        <taxon>Debaryomycetaceae</taxon>
        <taxon>Candida/Lodderomyces clade</taxon>
        <taxon>Candida</taxon>
    </lineage>
</organism>
<dbReference type="Proteomes" id="UP001152885">
    <property type="component" value="Unassembled WGS sequence"/>
</dbReference>
<evidence type="ECO:0000313" key="2">
    <source>
        <dbReference type="Proteomes" id="UP001152885"/>
    </source>
</evidence>
<gene>
    <name evidence="1" type="ORF">CANVERA_P3647</name>
</gene>
<evidence type="ECO:0000313" key="1">
    <source>
        <dbReference type="EMBL" id="CAI5759138.1"/>
    </source>
</evidence>
<dbReference type="EMBL" id="CANTUO010000004">
    <property type="protein sequence ID" value="CAI5759138.1"/>
    <property type="molecule type" value="Genomic_DNA"/>
</dbReference>
<protein>
    <submittedName>
        <fullName evidence="1">Uncharacterized protein</fullName>
    </submittedName>
</protein>
<dbReference type="AlphaFoldDB" id="A0A9W4XMC3"/>
<name>A0A9W4XMC3_9ASCO</name>
<sequence length="263" mass="30773">MNNQTNTTICTISTNNSYTCQDPETQDLIEFEPNLDLAGLNETESQLAVSKLYLNSNNVTIYENETEGNENKTEGNYYYAEYKGWHLYARGFTLNIFGTEIKSFAHLKEYLRELVVLAANYKKPRQVCDITDKENNCIRWLHYYSYNLPNGASADFNNFSSKCYQRGFKVTMVEPFAHLKEYLRELVVFAANYKKPRQVCDITDKENNCIRWSHYYSYNLPNGTSADFNNFSSKCYQRGFKVTMVEPFDDYDKTSYVCSIRKY</sequence>
<keyword evidence="2" id="KW-1185">Reference proteome</keyword>
<accession>A0A9W4XMC3</accession>
<proteinExistence type="predicted"/>
<reference evidence="1" key="1">
    <citation type="submission" date="2022-12" db="EMBL/GenBank/DDBJ databases">
        <authorList>
            <person name="Brejova B."/>
        </authorList>
    </citation>
    <scope>NUCLEOTIDE SEQUENCE</scope>
</reference>
<comment type="caution">
    <text evidence="1">The sequence shown here is derived from an EMBL/GenBank/DDBJ whole genome shotgun (WGS) entry which is preliminary data.</text>
</comment>